<dbReference type="SMART" id="SM00387">
    <property type="entry name" value="HATPase_c"/>
    <property type="match status" value="1"/>
</dbReference>
<evidence type="ECO:0000256" key="2">
    <source>
        <dbReference type="ARBA" id="ARBA00004370"/>
    </source>
</evidence>
<dbReference type="PRINTS" id="PR00344">
    <property type="entry name" value="BCTRLSENSOR"/>
</dbReference>
<dbReference type="RefSeq" id="WP_061073574.1">
    <property type="nucleotide sequence ID" value="NZ_CP014060.2"/>
</dbReference>
<gene>
    <name evidence="14" type="ORF">AL504_25145</name>
</gene>
<dbReference type="GO" id="GO:0005886">
    <property type="term" value="C:plasma membrane"/>
    <property type="evidence" value="ECO:0007669"/>
    <property type="project" value="TreeGrafter"/>
</dbReference>
<dbReference type="GO" id="GO:0000160">
    <property type="term" value="P:phosphorelay signal transduction system"/>
    <property type="evidence" value="ECO:0007669"/>
    <property type="project" value="UniProtKB-KW"/>
</dbReference>
<evidence type="ECO:0000256" key="9">
    <source>
        <dbReference type="ARBA" id="ARBA00023012"/>
    </source>
</evidence>
<dbReference type="SUPFAM" id="SSF55874">
    <property type="entry name" value="ATPase domain of HSP90 chaperone/DNA topoisomerase II/histidine kinase"/>
    <property type="match status" value="1"/>
</dbReference>
<reference evidence="15" key="1">
    <citation type="submission" date="2015-12" db="EMBL/GenBank/DDBJ databases">
        <title>FDA dAtabase for Regulatory Grade micrObial Sequences (FDA-ARGOS): Supporting development and validation of Infectious Disease Dx tests.</title>
        <authorList>
            <person name="Case J."/>
            <person name="Tallon L."/>
            <person name="Sadzewicz L."/>
            <person name="Sengamalay N."/>
            <person name="Ott S."/>
            <person name="Godinez A."/>
            <person name="Nagaraj S."/>
            <person name="Nadendla S."/>
            <person name="Sichtig H."/>
        </authorList>
    </citation>
    <scope>NUCLEOTIDE SEQUENCE [LARGE SCALE GENOMIC DNA]</scope>
    <source>
        <strain evidence="15">FDAARGOS_147</strain>
    </source>
</reference>
<dbReference type="PROSITE" id="PS50885">
    <property type="entry name" value="HAMP"/>
    <property type="match status" value="1"/>
</dbReference>
<dbReference type="InterPro" id="IPR003660">
    <property type="entry name" value="HAMP_dom"/>
</dbReference>
<keyword evidence="14" id="KW-0547">Nucleotide-binding</keyword>
<name>A0A0X8P359_ALCXX</name>
<keyword evidence="6 11" id="KW-0812">Transmembrane</keyword>
<evidence type="ECO:0000256" key="3">
    <source>
        <dbReference type="ARBA" id="ARBA00012438"/>
    </source>
</evidence>
<comment type="catalytic activity">
    <reaction evidence="1">
        <text>ATP + protein L-histidine = ADP + protein N-phospho-L-histidine.</text>
        <dbReference type="EC" id="2.7.13.3"/>
    </reaction>
</comment>
<proteinExistence type="predicted"/>
<feature type="domain" description="Histidine kinase" evidence="12">
    <location>
        <begin position="255"/>
        <end position="457"/>
    </location>
</feature>
<organism evidence="14 15">
    <name type="scientific">Alcaligenes xylosoxydans xylosoxydans</name>
    <name type="common">Achromobacter xylosoxidans</name>
    <dbReference type="NCBI Taxonomy" id="85698"/>
    <lineage>
        <taxon>Bacteria</taxon>
        <taxon>Pseudomonadati</taxon>
        <taxon>Pseudomonadota</taxon>
        <taxon>Betaproteobacteria</taxon>
        <taxon>Burkholderiales</taxon>
        <taxon>Alcaligenaceae</taxon>
        <taxon>Achromobacter</taxon>
    </lineage>
</organism>
<keyword evidence="5" id="KW-0808">Transferase</keyword>
<dbReference type="Pfam" id="PF02518">
    <property type="entry name" value="HATPase_c"/>
    <property type="match status" value="1"/>
</dbReference>
<dbReference type="EMBL" id="CP014060">
    <property type="protein sequence ID" value="AMG39015.1"/>
    <property type="molecule type" value="Genomic_DNA"/>
</dbReference>
<dbReference type="AlphaFoldDB" id="A0A0X8P359"/>
<evidence type="ECO:0000313" key="15">
    <source>
        <dbReference type="Proteomes" id="UP000060602"/>
    </source>
</evidence>
<sequence length="463" mass="49585">MTTPRAPGSLRWRLLAGTLAWIAVTVVLAGWGLGSLFRQHITEQLRAELALHMNQLTAAVSVAPDGRPAVASPLSDPRLEQPLSGLYWQIDRLDDKGRVVAAGVARSRSLWDQVLALPAADSADGVYDIAGPQDHRLSALTRLLKPEDADTVTLRLIVAADRAVLAEPIERFNHMLLLSLGALAAGLVAAAVVQVAVGLRPLGRLRRQLAAQQGGNSLHIDGRFPSEIQPLVDDFNRVLAVNADIVQRARTQAGNLAHAVKTPLTILGNAAAREDGAFARLAREQVAMAQRQIDYHLARARAAAASGTAGGRTPLRAPVQALLRVMQRLYAARGLELEMAEFADGLEFRGEEQDLQEMVGNLLDNACKWATHRVRIGARASAPDRLQIVIDDDGPGIGEDERERIFERGVRMDEQRPGSGLGLDIVRDLAGTYGGEVSAGQAPLGGLRVTLTLPALPTATGAR</sequence>
<evidence type="ECO:0000256" key="8">
    <source>
        <dbReference type="ARBA" id="ARBA00022989"/>
    </source>
</evidence>
<evidence type="ECO:0000256" key="4">
    <source>
        <dbReference type="ARBA" id="ARBA00022553"/>
    </source>
</evidence>
<dbReference type="PROSITE" id="PS50109">
    <property type="entry name" value="HIS_KIN"/>
    <property type="match status" value="1"/>
</dbReference>
<dbReference type="Proteomes" id="UP000060602">
    <property type="component" value="Chromosome"/>
</dbReference>
<keyword evidence="8 11" id="KW-1133">Transmembrane helix</keyword>
<dbReference type="InterPro" id="IPR004358">
    <property type="entry name" value="Sig_transdc_His_kin-like_C"/>
</dbReference>
<evidence type="ECO:0000256" key="10">
    <source>
        <dbReference type="ARBA" id="ARBA00023136"/>
    </source>
</evidence>
<dbReference type="InterPro" id="IPR003594">
    <property type="entry name" value="HATPase_dom"/>
</dbReference>
<evidence type="ECO:0000256" key="1">
    <source>
        <dbReference type="ARBA" id="ARBA00000085"/>
    </source>
</evidence>
<evidence type="ECO:0000256" key="5">
    <source>
        <dbReference type="ARBA" id="ARBA00022679"/>
    </source>
</evidence>
<evidence type="ECO:0000259" key="13">
    <source>
        <dbReference type="PROSITE" id="PS50885"/>
    </source>
</evidence>
<keyword evidence="10 11" id="KW-0472">Membrane</keyword>
<evidence type="ECO:0000256" key="6">
    <source>
        <dbReference type="ARBA" id="ARBA00022692"/>
    </source>
</evidence>
<protein>
    <recommendedName>
        <fullName evidence="3">histidine kinase</fullName>
        <ecNumber evidence="3">2.7.13.3</ecNumber>
    </recommendedName>
</protein>
<dbReference type="InterPro" id="IPR005467">
    <property type="entry name" value="His_kinase_dom"/>
</dbReference>
<feature type="domain" description="HAMP" evidence="13">
    <location>
        <begin position="196"/>
        <end position="247"/>
    </location>
</feature>
<dbReference type="PANTHER" id="PTHR45436:SF5">
    <property type="entry name" value="SENSOR HISTIDINE KINASE TRCS"/>
    <property type="match status" value="1"/>
</dbReference>
<evidence type="ECO:0000313" key="14">
    <source>
        <dbReference type="EMBL" id="AMG39015.1"/>
    </source>
</evidence>
<dbReference type="PANTHER" id="PTHR45436">
    <property type="entry name" value="SENSOR HISTIDINE KINASE YKOH"/>
    <property type="match status" value="1"/>
</dbReference>
<dbReference type="Gene3D" id="3.30.565.10">
    <property type="entry name" value="Histidine kinase-like ATPase, C-terminal domain"/>
    <property type="match status" value="1"/>
</dbReference>
<keyword evidence="14" id="KW-0067">ATP-binding</keyword>
<dbReference type="InterPro" id="IPR036890">
    <property type="entry name" value="HATPase_C_sf"/>
</dbReference>
<accession>A0A0X8P359</accession>
<evidence type="ECO:0000256" key="7">
    <source>
        <dbReference type="ARBA" id="ARBA00022777"/>
    </source>
</evidence>
<comment type="subcellular location">
    <subcellularLocation>
        <location evidence="2">Membrane</location>
    </subcellularLocation>
</comment>
<feature type="transmembrane region" description="Helical" evidence="11">
    <location>
        <begin position="175"/>
        <end position="199"/>
    </location>
</feature>
<dbReference type="EC" id="2.7.13.3" evidence="3"/>
<dbReference type="GO" id="GO:0004673">
    <property type="term" value="F:protein histidine kinase activity"/>
    <property type="evidence" value="ECO:0007669"/>
    <property type="project" value="UniProtKB-EC"/>
</dbReference>
<evidence type="ECO:0000259" key="12">
    <source>
        <dbReference type="PROSITE" id="PS50109"/>
    </source>
</evidence>
<evidence type="ECO:0000256" key="11">
    <source>
        <dbReference type="SAM" id="Phobius"/>
    </source>
</evidence>
<dbReference type="InterPro" id="IPR050428">
    <property type="entry name" value="TCS_sensor_his_kinase"/>
</dbReference>
<keyword evidence="9" id="KW-0902">Two-component regulatory system</keyword>
<keyword evidence="4" id="KW-0597">Phosphoprotein</keyword>
<dbReference type="GO" id="GO:0005524">
    <property type="term" value="F:ATP binding"/>
    <property type="evidence" value="ECO:0007669"/>
    <property type="project" value="UniProtKB-KW"/>
</dbReference>
<keyword evidence="7" id="KW-0418">Kinase</keyword>